<dbReference type="AlphaFoldDB" id="A0A2U2BX47"/>
<dbReference type="Pfam" id="PF05036">
    <property type="entry name" value="SPOR"/>
    <property type="match status" value="1"/>
</dbReference>
<dbReference type="RefSeq" id="WP_109251859.1">
    <property type="nucleotide sequence ID" value="NZ_QEXV01000001.1"/>
</dbReference>
<feature type="domain" description="SPOR" evidence="1">
    <location>
        <begin position="53"/>
        <end position="138"/>
    </location>
</feature>
<dbReference type="EMBL" id="QEXV01000001">
    <property type="protein sequence ID" value="PWE18585.1"/>
    <property type="molecule type" value="Genomic_DNA"/>
</dbReference>
<reference evidence="3" key="1">
    <citation type="submission" date="2018-05" db="EMBL/GenBank/DDBJ databases">
        <authorList>
            <person name="Liu B.-T."/>
        </authorList>
    </citation>
    <scope>NUCLEOTIDE SEQUENCE [LARGE SCALE GENOMIC DNA]</scope>
    <source>
        <strain evidence="3">WD6-1</strain>
    </source>
</reference>
<dbReference type="InterPro" id="IPR036680">
    <property type="entry name" value="SPOR-like_sf"/>
</dbReference>
<dbReference type="InterPro" id="IPR007730">
    <property type="entry name" value="SPOR-like_dom"/>
</dbReference>
<proteinExistence type="predicted"/>
<evidence type="ECO:0000313" key="2">
    <source>
        <dbReference type="EMBL" id="PWE18585.1"/>
    </source>
</evidence>
<keyword evidence="3" id="KW-1185">Reference proteome</keyword>
<gene>
    <name evidence="2" type="ORF">DDZ18_02995</name>
</gene>
<dbReference type="GO" id="GO:0042834">
    <property type="term" value="F:peptidoglycan binding"/>
    <property type="evidence" value="ECO:0007669"/>
    <property type="project" value="InterPro"/>
</dbReference>
<dbReference type="Gene3D" id="3.30.70.1070">
    <property type="entry name" value="Sporulation related repeat"/>
    <property type="match status" value="1"/>
</dbReference>
<accession>A0A2U2BX47</accession>
<protein>
    <recommendedName>
        <fullName evidence="1">SPOR domain-containing protein</fullName>
    </recommendedName>
</protein>
<organism evidence="2 3">
    <name type="scientific">Marinicauda salina</name>
    <dbReference type="NCBI Taxonomy" id="2135793"/>
    <lineage>
        <taxon>Bacteria</taxon>
        <taxon>Pseudomonadati</taxon>
        <taxon>Pseudomonadota</taxon>
        <taxon>Alphaproteobacteria</taxon>
        <taxon>Maricaulales</taxon>
        <taxon>Maricaulaceae</taxon>
        <taxon>Marinicauda</taxon>
    </lineage>
</organism>
<evidence type="ECO:0000313" key="3">
    <source>
        <dbReference type="Proteomes" id="UP000245168"/>
    </source>
</evidence>
<dbReference type="SUPFAM" id="SSF110997">
    <property type="entry name" value="Sporulation related repeat"/>
    <property type="match status" value="1"/>
</dbReference>
<dbReference type="PROSITE" id="PS51724">
    <property type="entry name" value="SPOR"/>
    <property type="match status" value="1"/>
</dbReference>
<dbReference type="Proteomes" id="UP000245168">
    <property type="component" value="Unassembled WGS sequence"/>
</dbReference>
<name>A0A2U2BX47_9PROT</name>
<comment type="caution">
    <text evidence="2">The sequence shown here is derived from an EMBL/GenBank/DDBJ whole genome shotgun (WGS) entry which is preliminary data.</text>
</comment>
<sequence>MIGILDITAAAAALIAAADDAPDAGTAVGARVIRMASVNATSDAMRVSYVDELAAQPPWQVQVGAYRSREEAEAAWSRLSAQHDALLDGLAPAISEVELDSRGAFVRLRVEGYPSRSGAVDLCEDLRAAGGECFVAHR</sequence>
<evidence type="ECO:0000259" key="1">
    <source>
        <dbReference type="PROSITE" id="PS51724"/>
    </source>
</evidence>
<dbReference type="OrthoDB" id="8479416at2"/>